<reference evidence="1 2" key="1">
    <citation type="submission" date="2019-01" db="EMBL/GenBank/DDBJ databases">
        <title>Intercellular communication is required for trap formation in the nematode-trapping fungus Duddingtonia flagrans.</title>
        <authorList>
            <person name="Youssar L."/>
            <person name="Wernet V."/>
            <person name="Hensel N."/>
            <person name="Hildebrandt H.-G."/>
            <person name="Fischer R."/>
        </authorList>
    </citation>
    <scope>NUCLEOTIDE SEQUENCE [LARGE SCALE GENOMIC DNA]</scope>
    <source>
        <strain evidence="1 2">CBS H-5679</strain>
    </source>
</reference>
<dbReference type="EMBL" id="SAEB01000007">
    <property type="protein sequence ID" value="RVD83776.1"/>
    <property type="molecule type" value="Genomic_DNA"/>
</dbReference>
<dbReference type="Proteomes" id="UP000283090">
    <property type="component" value="Unassembled WGS sequence"/>
</dbReference>
<protein>
    <submittedName>
        <fullName evidence="1">Uncharacterized protein</fullName>
    </submittedName>
</protein>
<evidence type="ECO:0000313" key="2">
    <source>
        <dbReference type="Proteomes" id="UP000283090"/>
    </source>
</evidence>
<accession>A0A436ZYF6</accession>
<dbReference type="RefSeq" id="XP_067489320.1">
    <property type="nucleotide sequence ID" value="XM_067634829.1"/>
</dbReference>
<gene>
    <name evidence="1" type="ORF">DFL_005554</name>
</gene>
<dbReference type="GeneID" id="93587865"/>
<evidence type="ECO:0000313" key="1">
    <source>
        <dbReference type="EMBL" id="RVD83776.1"/>
    </source>
</evidence>
<dbReference type="VEuPathDB" id="FungiDB:DFL_005554"/>
<keyword evidence="2" id="KW-1185">Reference proteome</keyword>
<dbReference type="AlphaFoldDB" id="A0A436ZYF6"/>
<name>A0A436ZYF6_ARTFL</name>
<proteinExistence type="predicted"/>
<sequence length="192" mass="21896">MNRNFYLRGLKDLAFETIKGKSRQSRLVKSSILPSLRVFGKSLILLVMNTHKPLFRNAACILTITTSTNTIPSPPFTIDNRSSHSYETTISSTSETSQFVLLLSLPRTTCVTKLAEFLFLFNDELLRPPFIRYYALYFNISTWAVVALRLDRIAIITQLDWSYRTPIIVVRGSDFTVLIHMISPGSHSHSYT</sequence>
<organism evidence="1 2">
    <name type="scientific">Arthrobotrys flagrans</name>
    <name type="common">Nematode-trapping fungus</name>
    <name type="synonym">Trichothecium flagrans</name>
    <dbReference type="NCBI Taxonomy" id="97331"/>
    <lineage>
        <taxon>Eukaryota</taxon>
        <taxon>Fungi</taxon>
        <taxon>Dikarya</taxon>
        <taxon>Ascomycota</taxon>
        <taxon>Pezizomycotina</taxon>
        <taxon>Orbiliomycetes</taxon>
        <taxon>Orbiliales</taxon>
        <taxon>Orbiliaceae</taxon>
        <taxon>Arthrobotrys</taxon>
    </lineage>
</organism>
<comment type="caution">
    <text evidence="1">The sequence shown here is derived from an EMBL/GenBank/DDBJ whole genome shotgun (WGS) entry which is preliminary data.</text>
</comment>